<dbReference type="Proteomes" id="UP001301442">
    <property type="component" value="Chromosome"/>
</dbReference>
<proteinExistence type="predicted"/>
<evidence type="ECO:0008006" key="4">
    <source>
        <dbReference type="Google" id="ProtNLM"/>
    </source>
</evidence>
<dbReference type="PROSITE" id="PS51257">
    <property type="entry name" value="PROKAR_LIPOPROTEIN"/>
    <property type="match status" value="1"/>
</dbReference>
<organism evidence="2 3">
    <name type="scientific">Thalassotalea fonticola</name>
    <dbReference type="NCBI Taxonomy" id="3065649"/>
    <lineage>
        <taxon>Bacteria</taxon>
        <taxon>Pseudomonadati</taxon>
        <taxon>Pseudomonadota</taxon>
        <taxon>Gammaproteobacteria</taxon>
        <taxon>Alteromonadales</taxon>
        <taxon>Colwelliaceae</taxon>
        <taxon>Thalassotalea</taxon>
    </lineage>
</organism>
<protein>
    <recommendedName>
        <fullName evidence="4">Lipoprotein</fullName>
    </recommendedName>
</protein>
<evidence type="ECO:0000313" key="2">
    <source>
        <dbReference type="EMBL" id="WOH36747.1"/>
    </source>
</evidence>
<gene>
    <name evidence="2" type="ORF">RI844_15420</name>
</gene>
<dbReference type="RefSeq" id="WP_348395559.1">
    <property type="nucleotide sequence ID" value="NZ_CP136600.1"/>
</dbReference>
<evidence type="ECO:0000313" key="3">
    <source>
        <dbReference type="Proteomes" id="UP001301442"/>
    </source>
</evidence>
<keyword evidence="3" id="KW-1185">Reference proteome</keyword>
<reference evidence="2 3" key="1">
    <citation type="submission" date="2023-09" db="EMBL/GenBank/DDBJ databases">
        <authorList>
            <person name="Qi X."/>
        </authorList>
    </citation>
    <scope>NUCLEOTIDE SEQUENCE [LARGE SCALE GENOMIC DNA]</scope>
    <source>
        <strain evidence="2 3">S1-1</strain>
    </source>
</reference>
<evidence type="ECO:0000256" key="1">
    <source>
        <dbReference type="SAM" id="SignalP"/>
    </source>
</evidence>
<dbReference type="EMBL" id="CP136600">
    <property type="protein sequence ID" value="WOH36747.1"/>
    <property type="molecule type" value="Genomic_DNA"/>
</dbReference>
<feature type="signal peptide" evidence="1">
    <location>
        <begin position="1"/>
        <end position="17"/>
    </location>
</feature>
<feature type="chain" id="PRO_5046920647" description="Lipoprotein" evidence="1">
    <location>
        <begin position="18"/>
        <end position="63"/>
    </location>
</feature>
<accession>A0ABZ0GLG7</accession>
<keyword evidence="1" id="KW-0732">Signal</keyword>
<sequence length="63" mass="6556">MNKIIICAAALFLSACASNNGTGEGQQLTKKSEGSNCRMIKTTGSKMAKRVCSGGVRSSKKSD</sequence>
<name>A0ABZ0GLG7_9GAMM</name>